<dbReference type="Proteomes" id="UP001595462">
    <property type="component" value="Unassembled WGS sequence"/>
</dbReference>
<dbReference type="InterPro" id="IPR002023">
    <property type="entry name" value="NuoE-like"/>
</dbReference>
<keyword evidence="11" id="KW-1185">Reference proteome</keyword>
<dbReference type="EMBL" id="JBHRSS010000003">
    <property type="protein sequence ID" value="MFC3104296.1"/>
    <property type="molecule type" value="Genomic_DNA"/>
</dbReference>
<comment type="cofactor">
    <cofactor evidence="9">
        <name>[2Fe-2S] cluster</name>
        <dbReference type="ChEBI" id="CHEBI:190135"/>
    </cofactor>
</comment>
<evidence type="ECO:0000256" key="9">
    <source>
        <dbReference type="ARBA" id="ARBA00034078"/>
    </source>
</evidence>
<evidence type="ECO:0000256" key="8">
    <source>
        <dbReference type="ARBA" id="ARBA00032788"/>
    </source>
</evidence>
<evidence type="ECO:0000256" key="2">
    <source>
        <dbReference type="ARBA" id="ARBA00019898"/>
    </source>
</evidence>
<dbReference type="PANTHER" id="PTHR43342:SF2">
    <property type="entry name" value="POTENTIAL NAD-REDUCING HYDROGENASE SUBUNIT"/>
    <property type="match status" value="1"/>
</dbReference>
<dbReference type="Pfam" id="PF01257">
    <property type="entry name" value="2Fe-2S_thioredx"/>
    <property type="match status" value="1"/>
</dbReference>
<dbReference type="PANTHER" id="PTHR43342">
    <property type="entry name" value="NADH-QUINONE OXIDOREDUCTASE, E SUBUNIT"/>
    <property type="match status" value="1"/>
</dbReference>
<evidence type="ECO:0000256" key="7">
    <source>
        <dbReference type="ARBA" id="ARBA00031580"/>
    </source>
</evidence>
<evidence type="ECO:0000256" key="5">
    <source>
        <dbReference type="ARBA" id="ARBA00023004"/>
    </source>
</evidence>
<dbReference type="InterPro" id="IPR036249">
    <property type="entry name" value="Thioredoxin-like_sf"/>
</dbReference>
<dbReference type="SUPFAM" id="SSF52833">
    <property type="entry name" value="Thioredoxin-like"/>
    <property type="match status" value="1"/>
</dbReference>
<evidence type="ECO:0000256" key="3">
    <source>
        <dbReference type="ARBA" id="ARBA00022714"/>
    </source>
</evidence>
<comment type="similarity">
    <text evidence="1">Belongs to the complex I 24 kDa subunit family.</text>
</comment>
<evidence type="ECO:0000256" key="4">
    <source>
        <dbReference type="ARBA" id="ARBA00022723"/>
    </source>
</evidence>
<organism evidence="10 11">
    <name type="scientific">Salinisphaera aquimarina</name>
    <dbReference type="NCBI Taxonomy" id="2094031"/>
    <lineage>
        <taxon>Bacteria</taxon>
        <taxon>Pseudomonadati</taxon>
        <taxon>Pseudomonadota</taxon>
        <taxon>Gammaproteobacteria</taxon>
        <taxon>Salinisphaerales</taxon>
        <taxon>Salinisphaeraceae</taxon>
        <taxon>Salinisphaera</taxon>
    </lineage>
</organism>
<comment type="caution">
    <text evidence="10">The sequence shown here is derived from an EMBL/GenBank/DDBJ whole genome shotgun (WGS) entry which is preliminary data.</text>
</comment>
<dbReference type="InterPro" id="IPR028431">
    <property type="entry name" value="NADP_DH_HndA-like"/>
</dbReference>
<dbReference type="PIRSF" id="PIRSF000216">
    <property type="entry name" value="NADH_DH_24kDa"/>
    <property type="match status" value="1"/>
</dbReference>
<gene>
    <name evidence="10" type="ORF">ACFOSU_10350</name>
</gene>
<sequence length="155" mass="16306">MARSNGKGDPQIAAICAIHAASNGPLLPILHDVQGHFGYVSDEAIQQIADELNLSRADVFGVVTFYHDFHRKAQASHTLKVCRAEACQAVGGREVWSAATTASQRSEDVDLEAVYCLGNCACAPSVQLDGRTIGRMSPERVAGLFSAGGHSGAPS</sequence>
<accession>A0ABV7ES18</accession>
<name>A0ABV7ES18_9GAMM</name>
<protein>
    <recommendedName>
        <fullName evidence="2">NADH-quinone oxidoreductase subunit E</fullName>
    </recommendedName>
    <alternativeName>
        <fullName evidence="7">NADH dehydrogenase I subunit E</fullName>
    </alternativeName>
    <alternativeName>
        <fullName evidence="8">NDH-1 subunit E</fullName>
    </alternativeName>
</protein>
<evidence type="ECO:0000256" key="6">
    <source>
        <dbReference type="ARBA" id="ARBA00023014"/>
    </source>
</evidence>
<reference evidence="11" key="1">
    <citation type="journal article" date="2019" name="Int. J. Syst. Evol. Microbiol.">
        <title>The Global Catalogue of Microorganisms (GCM) 10K type strain sequencing project: providing services to taxonomists for standard genome sequencing and annotation.</title>
        <authorList>
            <consortium name="The Broad Institute Genomics Platform"/>
            <consortium name="The Broad Institute Genome Sequencing Center for Infectious Disease"/>
            <person name="Wu L."/>
            <person name="Ma J."/>
        </authorList>
    </citation>
    <scope>NUCLEOTIDE SEQUENCE [LARGE SCALE GENOMIC DNA]</scope>
    <source>
        <strain evidence="11">KCTC 52640</strain>
    </source>
</reference>
<keyword evidence="3" id="KW-0001">2Fe-2S</keyword>
<dbReference type="InterPro" id="IPR041921">
    <property type="entry name" value="NuoE_N"/>
</dbReference>
<keyword evidence="5" id="KW-0408">Iron</keyword>
<evidence type="ECO:0000313" key="10">
    <source>
        <dbReference type="EMBL" id="MFC3104296.1"/>
    </source>
</evidence>
<evidence type="ECO:0000256" key="1">
    <source>
        <dbReference type="ARBA" id="ARBA00010643"/>
    </source>
</evidence>
<evidence type="ECO:0000313" key="11">
    <source>
        <dbReference type="Proteomes" id="UP001595462"/>
    </source>
</evidence>
<dbReference type="Gene3D" id="3.40.30.10">
    <property type="entry name" value="Glutaredoxin"/>
    <property type="match status" value="1"/>
</dbReference>
<keyword evidence="4" id="KW-0479">Metal-binding</keyword>
<keyword evidence="6" id="KW-0411">Iron-sulfur</keyword>
<proteinExistence type="inferred from homology"/>
<dbReference type="RefSeq" id="WP_380689141.1">
    <property type="nucleotide sequence ID" value="NZ_JBHRSS010000003.1"/>
</dbReference>
<dbReference type="Gene3D" id="1.10.10.1590">
    <property type="entry name" value="NADH-quinone oxidoreductase subunit E"/>
    <property type="match status" value="1"/>
</dbReference>